<dbReference type="NCBIfam" id="TIGR00614">
    <property type="entry name" value="recQ_fam"/>
    <property type="match status" value="1"/>
</dbReference>
<feature type="compositionally biased region" description="Basic and acidic residues" evidence="8">
    <location>
        <begin position="80"/>
        <end position="90"/>
    </location>
</feature>
<dbReference type="CDD" id="cd18018">
    <property type="entry name" value="DEXHc_RecQ4-like"/>
    <property type="match status" value="1"/>
</dbReference>
<dbReference type="Gene3D" id="3.40.50.300">
    <property type="entry name" value="P-loop containing nucleotide triphosphate hydrolases"/>
    <property type="match status" value="2"/>
</dbReference>
<dbReference type="InterPro" id="IPR014001">
    <property type="entry name" value="Helicase_ATP-bd"/>
</dbReference>
<feature type="compositionally biased region" description="Basic and acidic residues" evidence="8">
    <location>
        <begin position="25"/>
        <end position="39"/>
    </location>
</feature>
<feature type="compositionally biased region" description="Basic residues" evidence="8">
    <location>
        <begin position="187"/>
        <end position="202"/>
    </location>
</feature>
<keyword evidence="12" id="KW-1185">Reference proteome</keyword>
<dbReference type="Pfam" id="PF00270">
    <property type="entry name" value="DEAD"/>
    <property type="match status" value="1"/>
</dbReference>
<evidence type="ECO:0000256" key="8">
    <source>
        <dbReference type="SAM" id="MobiDB-lite"/>
    </source>
</evidence>
<dbReference type="InterPro" id="IPR027417">
    <property type="entry name" value="P-loop_NTPase"/>
</dbReference>
<evidence type="ECO:0000256" key="3">
    <source>
        <dbReference type="ARBA" id="ARBA00022801"/>
    </source>
</evidence>
<keyword evidence="3" id="KW-0378">Hydrolase</keyword>
<evidence type="ECO:0000259" key="9">
    <source>
        <dbReference type="PROSITE" id="PS51192"/>
    </source>
</evidence>
<dbReference type="PANTHER" id="PTHR13710:SF108">
    <property type="entry name" value="ATP-DEPENDENT DNA HELICASE Q4"/>
    <property type="match status" value="1"/>
</dbReference>
<evidence type="ECO:0000256" key="4">
    <source>
        <dbReference type="ARBA" id="ARBA00022806"/>
    </source>
</evidence>
<keyword evidence="5" id="KW-0067">ATP-binding</keyword>
<evidence type="ECO:0000256" key="6">
    <source>
        <dbReference type="ARBA" id="ARBA00034617"/>
    </source>
</evidence>
<evidence type="ECO:0000313" key="12">
    <source>
        <dbReference type="Proteomes" id="UP001472866"/>
    </source>
</evidence>
<dbReference type="GO" id="GO:0005524">
    <property type="term" value="F:ATP binding"/>
    <property type="evidence" value="ECO:0007669"/>
    <property type="project" value="UniProtKB-KW"/>
</dbReference>
<feature type="domain" description="Helicase C-terminal" evidence="10">
    <location>
        <begin position="528"/>
        <end position="683"/>
    </location>
</feature>
<dbReference type="SMART" id="SM00490">
    <property type="entry name" value="HELICc"/>
    <property type="match status" value="1"/>
</dbReference>
<evidence type="ECO:0000256" key="7">
    <source>
        <dbReference type="ARBA" id="ARBA00034808"/>
    </source>
</evidence>
<dbReference type="GO" id="GO:0005634">
    <property type="term" value="C:nucleus"/>
    <property type="evidence" value="ECO:0007669"/>
    <property type="project" value="TreeGrafter"/>
</dbReference>
<evidence type="ECO:0000259" key="10">
    <source>
        <dbReference type="PROSITE" id="PS51194"/>
    </source>
</evidence>
<sequence length="980" mass="107142">MAASEASARIRQELVRWRNKFRAAKGRDPAKDEVPEEHKKMLRQLRDSTNLPRTSGPRGGGGGGGDRGEDSDSHVSGSPVRRDRVLDTIPRRSAGKLPGAQALAAKPKRRRARVLPMSDDDEAEGPAVPEPGPPTCGPSDSKSLTLGSLFTQVVDILEDVPRSGPPRKKQRQSPDDPNNPRPLASYTRRKKPKQNIYRKRFKGSGGYSKGKAKKITTSNFCQVSRGGRQPPRGGGGRGKTGRRSGGAREEFRPFDALLDGDVDPTAPATPQGGVGLEDGREASAGGASATTLEPPSAEMRDALARGQETDEVRELMTRVFGFCSFREGQLGIIGRILRGESTLAVMPTGHGKSLLYQVPALVLESPAPILVVSPLLALMRDQMSKLPDCIPKGMLSSGQTAAEALSTLDRIRSNAIKVLFVSPERLQSRSFLQAYKSLGQPPPFVCIDEAHCISEWGHSFRPAYFRMGRVLREDLGVGCVLALTATATTKSIASIRDILNLEEDAVVRATPVRKNLRLAVSRLAPGEDFKDAVLGLFRPNGRLESAKAAIVYCNFQLQAELVAAHLYTNGVTAKSYHAKMTTQERDRVQDLFCRGRCRVVCATVAFGMGLDKSDVDAVVHSEIPRSVEEYVQQVGRAGRDGREAQCHLFHSSGGYRRLRSLCHSEGLDESMVHSLLVAIFGGRVVPESPGTAATGILPLQETSLRLDVRESTIEAVLTFLEGEGGCGGLVRMLQPLVGHVCDFVFFNASEDAAKRHPLLGHIKAVSKGQSLRGGHYTVEIGKLAEESGMSVVEIQESVRALQRERVAECRVKDRALCYEIRSDPENKRSLAQRLCERLSGIEQEGLGRLESLRDMVERAEEAGSAEEAEAVIKSGIRDYFEGEGPQSAQRRGADAPNPKFISRDARVFIQGNRHLLRRQKGSPMLTGRAIARIMQGISSPAYPATTWGRNTMWRRYMDTDFEVLLKAANRELVWYVNNKL</sequence>
<dbReference type="GO" id="GO:0005737">
    <property type="term" value="C:cytoplasm"/>
    <property type="evidence" value="ECO:0007669"/>
    <property type="project" value="TreeGrafter"/>
</dbReference>
<dbReference type="InterPro" id="IPR004589">
    <property type="entry name" value="DNA_helicase_ATP-dep_RecQ"/>
</dbReference>
<dbReference type="GO" id="GO:0005694">
    <property type="term" value="C:chromosome"/>
    <property type="evidence" value="ECO:0007669"/>
    <property type="project" value="TreeGrafter"/>
</dbReference>
<dbReference type="EC" id="5.6.2.4" evidence="7"/>
<dbReference type="GO" id="GO:0009378">
    <property type="term" value="F:four-way junction helicase activity"/>
    <property type="evidence" value="ECO:0007669"/>
    <property type="project" value="TreeGrafter"/>
</dbReference>
<feature type="domain" description="Helicase ATP-binding" evidence="9">
    <location>
        <begin position="333"/>
        <end position="505"/>
    </location>
</feature>
<dbReference type="AlphaFoldDB" id="A0AAX4P4V2"/>
<dbReference type="PANTHER" id="PTHR13710">
    <property type="entry name" value="DNA HELICASE RECQ FAMILY MEMBER"/>
    <property type="match status" value="1"/>
</dbReference>
<dbReference type="PROSITE" id="PS51194">
    <property type="entry name" value="HELICASE_CTER"/>
    <property type="match status" value="1"/>
</dbReference>
<name>A0AAX4P4V2_9CHLO</name>
<feature type="region of interest" description="Disordered" evidence="8">
    <location>
        <begin position="22"/>
        <end position="297"/>
    </location>
</feature>
<evidence type="ECO:0000256" key="5">
    <source>
        <dbReference type="ARBA" id="ARBA00022840"/>
    </source>
</evidence>
<dbReference type="InterPro" id="IPR001650">
    <property type="entry name" value="Helicase_C-like"/>
</dbReference>
<keyword evidence="2" id="KW-0547">Nucleotide-binding</keyword>
<comment type="similarity">
    <text evidence="1">Belongs to the helicase family. RecQ subfamily.</text>
</comment>
<evidence type="ECO:0000256" key="1">
    <source>
        <dbReference type="ARBA" id="ARBA00005446"/>
    </source>
</evidence>
<keyword evidence="4 11" id="KW-0347">Helicase</keyword>
<dbReference type="PROSITE" id="PS51192">
    <property type="entry name" value="HELICASE_ATP_BIND_1"/>
    <property type="match status" value="1"/>
</dbReference>
<organism evidence="11 12">
    <name type="scientific">Chloropicon roscoffensis</name>
    <dbReference type="NCBI Taxonomy" id="1461544"/>
    <lineage>
        <taxon>Eukaryota</taxon>
        <taxon>Viridiplantae</taxon>
        <taxon>Chlorophyta</taxon>
        <taxon>Chloropicophyceae</taxon>
        <taxon>Chloropicales</taxon>
        <taxon>Chloropicaceae</taxon>
        <taxon>Chloropicon</taxon>
    </lineage>
</organism>
<reference evidence="11 12" key="1">
    <citation type="submission" date="2024-03" db="EMBL/GenBank/DDBJ databases">
        <title>Complete genome sequence of the green alga Chloropicon roscoffensis RCC1871.</title>
        <authorList>
            <person name="Lemieux C."/>
            <person name="Pombert J.-F."/>
            <person name="Otis C."/>
            <person name="Turmel M."/>
        </authorList>
    </citation>
    <scope>NUCLEOTIDE SEQUENCE [LARGE SCALE GENOMIC DNA]</scope>
    <source>
        <strain evidence="11 12">RCC1871</strain>
    </source>
</reference>
<dbReference type="GO" id="GO:0000724">
    <property type="term" value="P:double-strand break repair via homologous recombination"/>
    <property type="evidence" value="ECO:0007669"/>
    <property type="project" value="TreeGrafter"/>
</dbReference>
<proteinExistence type="inferred from homology"/>
<accession>A0AAX4P4V2</accession>
<dbReference type="GO" id="GO:0016787">
    <property type="term" value="F:hydrolase activity"/>
    <property type="evidence" value="ECO:0007669"/>
    <property type="project" value="UniProtKB-KW"/>
</dbReference>
<feature type="compositionally biased region" description="Polar residues" evidence="8">
    <location>
        <begin position="140"/>
        <end position="151"/>
    </location>
</feature>
<dbReference type="EMBL" id="CP151504">
    <property type="protein sequence ID" value="WZN61402.1"/>
    <property type="molecule type" value="Genomic_DNA"/>
</dbReference>
<dbReference type="Proteomes" id="UP001472866">
    <property type="component" value="Chromosome 04"/>
</dbReference>
<dbReference type="SUPFAM" id="SSF52540">
    <property type="entry name" value="P-loop containing nucleoside triphosphate hydrolases"/>
    <property type="match status" value="1"/>
</dbReference>
<protein>
    <recommendedName>
        <fullName evidence="7">DNA 3'-5' helicase</fullName>
        <ecNumber evidence="7">5.6.2.4</ecNumber>
    </recommendedName>
</protein>
<dbReference type="Pfam" id="PF00271">
    <property type="entry name" value="Helicase_C"/>
    <property type="match status" value="1"/>
</dbReference>
<comment type="catalytic activity">
    <reaction evidence="6">
        <text>Couples ATP hydrolysis with the unwinding of duplex DNA by translocating in the 3'-5' direction.</text>
        <dbReference type="EC" id="5.6.2.4"/>
    </reaction>
</comment>
<dbReference type="SMART" id="SM00487">
    <property type="entry name" value="DEXDc"/>
    <property type="match status" value="1"/>
</dbReference>
<dbReference type="GO" id="GO:0043138">
    <property type="term" value="F:3'-5' DNA helicase activity"/>
    <property type="evidence" value="ECO:0007669"/>
    <property type="project" value="UniProtKB-EC"/>
</dbReference>
<dbReference type="InterPro" id="IPR011545">
    <property type="entry name" value="DEAD/DEAH_box_helicase_dom"/>
</dbReference>
<gene>
    <name evidence="11" type="ORF">HKI87_04g29370</name>
</gene>
<dbReference type="GO" id="GO:0003676">
    <property type="term" value="F:nucleic acid binding"/>
    <property type="evidence" value="ECO:0007669"/>
    <property type="project" value="InterPro"/>
</dbReference>
<evidence type="ECO:0000313" key="11">
    <source>
        <dbReference type="EMBL" id="WZN61402.1"/>
    </source>
</evidence>
<evidence type="ECO:0000256" key="2">
    <source>
        <dbReference type="ARBA" id="ARBA00022741"/>
    </source>
</evidence>